<evidence type="ECO:0000313" key="4">
    <source>
        <dbReference type="Proteomes" id="UP001195483"/>
    </source>
</evidence>
<name>A0AAE0WCM6_9BIVA</name>
<dbReference type="Pfam" id="PF00632">
    <property type="entry name" value="HECT"/>
    <property type="match status" value="1"/>
</dbReference>
<dbReference type="GO" id="GO:0004842">
    <property type="term" value="F:ubiquitin-protein transferase activity"/>
    <property type="evidence" value="ECO:0007669"/>
    <property type="project" value="InterPro"/>
</dbReference>
<comment type="caution">
    <text evidence="3">The sequence shown here is derived from an EMBL/GenBank/DDBJ whole genome shotgun (WGS) entry which is preliminary data.</text>
</comment>
<organism evidence="3 4">
    <name type="scientific">Potamilus streckersoni</name>
    <dbReference type="NCBI Taxonomy" id="2493646"/>
    <lineage>
        <taxon>Eukaryota</taxon>
        <taxon>Metazoa</taxon>
        <taxon>Spiralia</taxon>
        <taxon>Lophotrochozoa</taxon>
        <taxon>Mollusca</taxon>
        <taxon>Bivalvia</taxon>
        <taxon>Autobranchia</taxon>
        <taxon>Heteroconchia</taxon>
        <taxon>Palaeoheterodonta</taxon>
        <taxon>Unionida</taxon>
        <taxon>Unionoidea</taxon>
        <taxon>Unionidae</taxon>
        <taxon>Ambleminae</taxon>
        <taxon>Lampsilini</taxon>
        <taxon>Potamilus</taxon>
    </lineage>
</organism>
<keyword evidence="1" id="KW-0833">Ubl conjugation pathway</keyword>
<sequence>MTFEILRHTGSLGQKTLKRILKFATGASRKPLLGFSMNPTIQFAEVMFSSASTCINQLILSIKIVDYDVFDMAFLNDFFGLE</sequence>
<dbReference type="Proteomes" id="UP001195483">
    <property type="component" value="Unassembled WGS sequence"/>
</dbReference>
<dbReference type="InterPro" id="IPR000569">
    <property type="entry name" value="HECT_dom"/>
</dbReference>
<gene>
    <name evidence="3" type="ORF">CHS0354_029200</name>
</gene>
<evidence type="ECO:0000313" key="3">
    <source>
        <dbReference type="EMBL" id="KAK3609751.1"/>
    </source>
</evidence>
<feature type="domain" description="HECT" evidence="2">
    <location>
        <begin position="12"/>
        <end position="60"/>
    </location>
</feature>
<proteinExistence type="predicted"/>
<dbReference type="AlphaFoldDB" id="A0AAE0WCM6"/>
<dbReference type="SUPFAM" id="SSF56204">
    <property type="entry name" value="Hect, E3 ligase catalytic domain"/>
    <property type="match status" value="1"/>
</dbReference>
<evidence type="ECO:0000259" key="2">
    <source>
        <dbReference type="Pfam" id="PF00632"/>
    </source>
</evidence>
<keyword evidence="4" id="KW-1185">Reference proteome</keyword>
<accession>A0AAE0WCM6</accession>
<reference evidence="3" key="1">
    <citation type="journal article" date="2021" name="Genome Biol. Evol.">
        <title>A High-Quality Reference Genome for a Parasitic Bivalve with Doubly Uniparental Inheritance (Bivalvia: Unionida).</title>
        <authorList>
            <person name="Smith C.H."/>
        </authorList>
    </citation>
    <scope>NUCLEOTIDE SEQUENCE</scope>
    <source>
        <strain evidence="3">CHS0354</strain>
    </source>
</reference>
<dbReference type="Gene3D" id="3.30.2410.10">
    <property type="entry name" value="Hect, E3 ligase catalytic domain"/>
    <property type="match status" value="1"/>
</dbReference>
<dbReference type="InterPro" id="IPR035983">
    <property type="entry name" value="Hect_E3_ubiquitin_ligase"/>
</dbReference>
<reference evidence="3" key="2">
    <citation type="journal article" date="2021" name="Genome Biol. Evol.">
        <title>Developing a high-quality reference genome for a parasitic bivalve with doubly uniparental inheritance (Bivalvia: Unionida).</title>
        <authorList>
            <person name="Smith C.H."/>
        </authorList>
    </citation>
    <scope>NUCLEOTIDE SEQUENCE</scope>
    <source>
        <strain evidence="3">CHS0354</strain>
        <tissue evidence="3">Mantle</tissue>
    </source>
</reference>
<evidence type="ECO:0000256" key="1">
    <source>
        <dbReference type="ARBA" id="ARBA00022786"/>
    </source>
</evidence>
<dbReference type="EMBL" id="JAEAOA010001752">
    <property type="protein sequence ID" value="KAK3609751.1"/>
    <property type="molecule type" value="Genomic_DNA"/>
</dbReference>
<reference evidence="3" key="3">
    <citation type="submission" date="2023-05" db="EMBL/GenBank/DDBJ databases">
        <authorList>
            <person name="Smith C.H."/>
        </authorList>
    </citation>
    <scope>NUCLEOTIDE SEQUENCE</scope>
    <source>
        <strain evidence="3">CHS0354</strain>
        <tissue evidence="3">Mantle</tissue>
    </source>
</reference>
<protein>
    <recommendedName>
        <fullName evidence="2">HECT domain-containing protein</fullName>
    </recommendedName>
</protein>